<feature type="region of interest" description="Disordered" evidence="1">
    <location>
        <begin position="45"/>
        <end position="81"/>
    </location>
</feature>
<dbReference type="PANTHER" id="PTHR33872">
    <property type="entry name" value="DNA POLYMERASE EPSILON CATALYTIC SUBUNIT A"/>
    <property type="match status" value="1"/>
</dbReference>
<evidence type="ECO:0000313" key="3">
    <source>
        <dbReference type="Proteomes" id="UP000327085"/>
    </source>
</evidence>
<dbReference type="InParanoid" id="A0A5E4F4N6"/>
<dbReference type="PANTHER" id="PTHR33872:SF2">
    <property type="entry name" value="DNA POLYMERASE EPSILON CATALYTIC SUBUNIT A"/>
    <property type="match status" value="1"/>
</dbReference>
<dbReference type="FunCoup" id="A0A5E4F4N6">
    <property type="interactions" value="216"/>
</dbReference>
<gene>
    <name evidence="2" type="ORF">ALMOND_2B024964</name>
</gene>
<dbReference type="EMBL" id="CABIKO010000066">
    <property type="protein sequence ID" value="VVA22943.1"/>
    <property type="molecule type" value="Genomic_DNA"/>
</dbReference>
<name>A0A5E4F4N6_PRUDU</name>
<feature type="compositionally biased region" description="Basic and acidic residues" evidence="1">
    <location>
        <begin position="71"/>
        <end position="81"/>
    </location>
</feature>
<evidence type="ECO:0000256" key="1">
    <source>
        <dbReference type="SAM" id="MobiDB-lite"/>
    </source>
</evidence>
<dbReference type="Proteomes" id="UP000327085">
    <property type="component" value="Chromosome 1"/>
</dbReference>
<accession>A0A5E4F4N6</accession>
<proteinExistence type="predicted"/>
<dbReference type="Gramene" id="VVA22943">
    <property type="protein sequence ID" value="VVA22943"/>
    <property type="gene ID" value="Prudul26B024964"/>
</dbReference>
<sequence>MGSLMAGWDSPVLNSKPDVCKRNQSLTKDEIEAYWRANNNELHQTTTTQEIKADDESGRKLQKSNTFPVAKTKETDIHETNSHKIRNNKGWWTLSNWAFLNEPPLSESASNTYASQFHVPKWAPKSDTPDQITT</sequence>
<evidence type="ECO:0000313" key="2">
    <source>
        <dbReference type="EMBL" id="VVA22943.1"/>
    </source>
</evidence>
<dbReference type="OMA" id="IDTFWKT"/>
<dbReference type="AlphaFoldDB" id="A0A5E4F4N6"/>
<organism evidence="2 3">
    <name type="scientific">Prunus dulcis</name>
    <name type="common">Almond</name>
    <name type="synonym">Amygdalus dulcis</name>
    <dbReference type="NCBI Taxonomy" id="3755"/>
    <lineage>
        <taxon>Eukaryota</taxon>
        <taxon>Viridiplantae</taxon>
        <taxon>Streptophyta</taxon>
        <taxon>Embryophyta</taxon>
        <taxon>Tracheophyta</taxon>
        <taxon>Spermatophyta</taxon>
        <taxon>Magnoliopsida</taxon>
        <taxon>eudicotyledons</taxon>
        <taxon>Gunneridae</taxon>
        <taxon>Pentapetalae</taxon>
        <taxon>rosids</taxon>
        <taxon>fabids</taxon>
        <taxon>Rosales</taxon>
        <taxon>Rosaceae</taxon>
        <taxon>Amygdaloideae</taxon>
        <taxon>Amygdaleae</taxon>
        <taxon>Prunus</taxon>
    </lineage>
</organism>
<protein>
    <submittedName>
        <fullName evidence="2">Uncharacterized protein</fullName>
    </submittedName>
</protein>
<reference evidence="3" key="1">
    <citation type="journal article" date="2020" name="Plant J.">
        <title>Transposons played a major role in the diversification between the closely related almond and peach genomes: results from the almond genome sequence.</title>
        <authorList>
            <person name="Alioto T."/>
            <person name="Alexiou K.G."/>
            <person name="Bardil A."/>
            <person name="Barteri F."/>
            <person name="Castanera R."/>
            <person name="Cruz F."/>
            <person name="Dhingra A."/>
            <person name="Duval H."/>
            <person name="Fernandez I Marti A."/>
            <person name="Frias L."/>
            <person name="Galan B."/>
            <person name="Garcia J.L."/>
            <person name="Howad W."/>
            <person name="Gomez-Garrido J."/>
            <person name="Gut M."/>
            <person name="Julca I."/>
            <person name="Morata J."/>
            <person name="Puigdomenech P."/>
            <person name="Ribeca P."/>
            <person name="Rubio Cabetas M.J."/>
            <person name="Vlasova A."/>
            <person name="Wirthensohn M."/>
            <person name="Garcia-Mas J."/>
            <person name="Gabaldon T."/>
            <person name="Casacuberta J.M."/>
            <person name="Arus P."/>
        </authorList>
    </citation>
    <scope>NUCLEOTIDE SEQUENCE [LARGE SCALE GENOMIC DNA]</scope>
    <source>
        <strain evidence="3">cv. Texas</strain>
    </source>
</reference>